<keyword evidence="4" id="KW-1185">Reference proteome</keyword>
<dbReference type="Gene3D" id="1.10.4160.10">
    <property type="entry name" value="Hydantoin permease"/>
    <property type="match status" value="1"/>
</dbReference>
<feature type="transmembrane region" description="Helical" evidence="2">
    <location>
        <begin position="444"/>
        <end position="462"/>
    </location>
</feature>
<dbReference type="Proteomes" id="UP000241895">
    <property type="component" value="Unassembled WGS sequence"/>
</dbReference>
<feature type="transmembrane region" description="Helical" evidence="2">
    <location>
        <begin position="468"/>
        <end position="486"/>
    </location>
</feature>
<evidence type="ECO:0000313" key="4">
    <source>
        <dbReference type="Proteomes" id="UP000241895"/>
    </source>
</evidence>
<sequence length="592" mass="64055">MREATCRVISDRIAIHSRWQPTFPEENKIMTDSTSTEPRGSAGAAGLERVPPSQQLSGKYFLAAYSGEHIAGTEFVIGAALVSLGVGTSDLIWGLILGNLMAVLSWAWVCAPVAVRARMTVYDYLGRVAGRRFSAAFNLVNGLFFMILGGAMITVSASAFRVLTDIPPQTAWYPQSLSFVALALAVGGVTVWMVMKGFKLIANFASVCAPWMIVLFLASGILCLPVLLDHGAANGLTVLGDVLDALVWTGVTPEGDPGLSVWVIAAWAWSVNLPLHLGMSDMSTLRFARKASYGYFSASGMFIGHFMAWLCAGLMGAAAALLLKSTLVELDPGAVAFRVLGAMGLLAVVVAGWTTSIPSLYRAGLAFQALFTRHDPDRVTLAVGVVTTVVACFPFAFTQLLNVLSYFIILMAPVGAIIAAEHFVLPRLGIAPFWRHRQQRVDNLPAILTWAGALLLALGLLLQGSLHLFTIFIPVWALSFIAYPLLCRVMGSLRCSTQDPWEEAYGPIDVSESEPAAMPAPVSTRQPSFVVAVACLAVILAMSLWPWLGAAAPEDFLETYRWWIVPPTLVYFVSAMLWLRTRRQPDRQQVSV</sequence>
<evidence type="ECO:0000313" key="3">
    <source>
        <dbReference type="EMBL" id="PTL94143.1"/>
    </source>
</evidence>
<feature type="transmembrane region" description="Helical" evidence="2">
    <location>
        <begin position="335"/>
        <end position="358"/>
    </location>
</feature>
<dbReference type="InterPro" id="IPR030191">
    <property type="entry name" value="CodB"/>
</dbReference>
<name>A0ABX5IUC1_9GAMM</name>
<dbReference type="PANTHER" id="PTHR30569:SF0">
    <property type="entry name" value="CYTOSINE PERMEASE"/>
    <property type="match status" value="1"/>
</dbReference>
<feature type="transmembrane region" description="Helical" evidence="2">
    <location>
        <begin position="300"/>
        <end position="323"/>
    </location>
</feature>
<dbReference type="EMBL" id="PXNS01000006">
    <property type="protein sequence ID" value="PTL94143.1"/>
    <property type="molecule type" value="Genomic_DNA"/>
</dbReference>
<evidence type="ECO:0000256" key="2">
    <source>
        <dbReference type="SAM" id="Phobius"/>
    </source>
</evidence>
<feature type="transmembrane region" description="Helical" evidence="2">
    <location>
        <begin position="560"/>
        <end position="579"/>
    </location>
</feature>
<keyword evidence="2" id="KW-0812">Transmembrane</keyword>
<feature type="transmembrane region" description="Helical" evidence="2">
    <location>
        <begin position="207"/>
        <end position="228"/>
    </location>
</feature>
<evidence type="ECO:0000256" key="1">
    <source>
        <dbReference type="SAM" id="MobiDB-lite"/>
    </source>
</evidence>
<evidence type="ECO:0008006" key="5">
    <source>
        <dbReference type="Google" id="ProtNLM"/>
    </source>
</evidence>
<dbReference type="PANTHER" id="PTHR30569">
    <property type="entry name" value="CYTOSINE TRANSPORTER CODB"/>
    <property type="match status" value="1"/>
</dbReference>
<keyword evidence="2" id="KW-1133">Transmembrane helix</keyword>
<feature type="transmembrane region" description="Helical" evidence="2">
    <location>
        <begin position="136"/>
        <end position="160"/>
    </location>
</feature>
<organism evidence="3 4">
    <name type="scientific">Halomonas litopenaei</name>
    <dbReference type="NCBI Taxonomy" id="2109328"/>
    <lineage>
        <taxon>Bacteria</taxon>
        <taxon>Pseudomonadati</taxon>
        <taxon>Pseudomonadota</taxon>
        <taxon>Gammaproteobacteria</taxon>
        <taxon>Oceanospirillales</taxon>
        <taxon>Halomonadaceae</taxon>
        <taxon>Halomonas</taxon>
    </lineage>
</organism>
<keyword evidence="2" id="KW-0472">Membrane</keyword>
<feature type="transmembrane region" description="Helical" evidence="2">
    <location>
        <begin position="259"/>
        <end position="279"/>
    </location>
</feature>
<reference evidence="3 4" key="1">
    <citation type="submission" date="2018-03" db="EMBL/GenBank/DDBJ databases">
        <authorList>
            <person name="Zhou J."/>
            <person name="Li X."/>
            <person name="Xue M."/>
            <person name="Yin J."/>
        </authorList>
    </citation>
    <scope>NUCLEOTIDE SEQUENCE [LARGE SCALE GENOMIC DNA]</scope>
    <source>
        <strain evidence="3 4">SYSU ZJ2214</strain>
    </source>
</reference>
<accession>A0ABX5IUC1</accession>
<feature type="transmembrane region" description="Helical" evidence="2">
    <location>
        <begin position="403"/>
        <end position="424"/>
    </location>
</feature>
<feature type="transmembrane region" description="Helical" evidence="2">
    <location>
        <begin position="379"/>
        <end position="397"/>
    </location>
</feature>
<gene>
    <name evidence="3" type="ORF">C6W88_11580</name>
</gene>
<protein>
    <recommendedName>
        <fullName evidence="5">Nucleoside transporter</fullName>
    </recommendedName>
</protein>
<proteinExistence type="predicted"/>
<comment type="caution">
    <text evidence="3">The sequence shown here is derived from an EMBL/GenBank/DDBJ whole genome shotgun (WGS) entry which is preliminary data.</text>
</comment>
<feature type="transmembrane region" description="Helical" evidence="2">
    <location>
        <begin position="528"/>
        <end position="548"/>
    </location>
</feature>
<feature type="transmembrane region" description="Helical" evidence="2">
    <location>
        <begin position="172"/>
        <end position="195"/>
    </location>
</feature>
<feature type="transmembrane region" description="Helical" evidence="2">
    <location>
        <begin position="91"/>
        <end position="115"/>
    </location>
</feature>
<feature type="region of interest" description="Disordered" evidence="1">
    <location>
        <begin position="28"/>
        <end position="48"/>
    </location>
</feature>